<keyword evidence="4" id="KW-1185">Reference proteome</keyword>
<evidence type="ECO:0000256" key="1">
    <source>
        <dbReference type="SAM" id="Coils"/>
    </source>
</evidence>
<dbReference type="InterPro" id="IPR001584">
    <property type="entry name" value="Integrase_cat-core"/>
</dbReference>
<comment type="caution">
    <text evidence="3">The sequence shown here is derived from an EMBL/GenBank/DDBJ whole genome shotgun (WGS) entry which is preliminary data.</text>
</comment>
<dbReference type="InterPro" id="IPR036397">
    <property type="entry name" value="RNaseH_sf"/>
</dbReference>
<dbReference type="PANTHER" id="PTHR47515">
    <property type="entry name" value="LOW CALCIUM RESPONSE LOCUS PROTEIN T"/>
    <property type="match status" value="1"/>
</dbReference>
<dbReference type="InterPro" id="IPR002514">
    <property type="entry name" value="Transposase_8"/>
</dbReference>
<sequence>MKGKRYTEQQILDILGQLDAGTPISDLTRLHGVASATIYRWKAKYGGMTKEETRKFRQLEVENQRLKKLVADLSLDNVMLKEVVGPKVVTPGMTSQAQTSLKRQMVTFLQEAFPVSERRACRVLGFSRTTQKRKSPKRVKDQLLVERLRSLARQRPRFGYRRLHLLLSREGQAVNHKRIYRIYRAEGLAVRRKERRKLSVGERQQKPVVSAPNQRWSLDFMSDQLASGRRFRVLNVVDDFTRECLVMQVGTSITGHDVVHALEAVVRFRGAPQGITTDNGPEFAGKALDLWTHERGITHHFIRPGKPVENACIESFNGRVRDECLNLHWFQSLEQARLILSIWREDYNDVRPHTSLNGRTPNEFARLEEAG</sequence>
<protein>
    <submittedName>
        <fullName evidence="3">IS3 family transposase</fullName>
    </submittedName>
</protein>
<keyword evidence="1" id="KW-0175">Coiled coil</keyword>
<proteinExistence type="predicted"/>
<dbReference type="Pfam" id="PF13683">
    <property type="entry name" value="rve_3"/>
    <property type="match status" value="1"/>
</dbReference>
<evidence type="ECO:0000313" key="4">
    <source>
        <dbReference type="Proteomes" id="UP001597475"/>
    </source>
</evidence>
<dbReference type="Pfam" id="PF01527">
    <property type="entry name" value="HTH_Tnp_1"/>
    <property type="match status" value="1"/>
</dbReference>
<dbReference type="InterPro" id="IPR009057">
    <property type="entry name" value="Homeodomain-like_sf"/>
</dbReference>
<dbReference type="Gene3D" id="3.30.420.10">
    <property type="entry name" value="Ribonuclease H-like superfamily/Ribonuclease H"/>
    <property type="match status" value="1"/>
</dbReference>
<dbReference type="Proteomes" id="UP001597475">
    <property type="component" value="Unassembled WGS sequence"/>
</dbReference>
<feature type="coiled-coil region" evidence="1">
    <location>
        <begin position="49"/>
        <end position="76"/>
    </location>
</feature>
<dbReference type="SUPFAM" id="SSF53098">
    <property type="entry name" value="Ribonuclease H-like"/>
    <property type="match status" value="1"/>
</dbReference>
<dbReference type="PROSITE" id="PS50994">
    <property type="entry name" value="INTEGRASE"/>
    <property type="match status" value="1"/>
</dbReference>
<dbReference type="EMBL" id="JBHUMK010000079">
    <property type="protein sequence ID" value="MFD2610761.1"/>
    <property type="molecule type" value="Genomic_DNA"/>
</dbReference>
<dbReference type="InterPro" id="IPR012337">
    <property type="entry name" value="RNaseH-like_sf"/>
</dbReference>
<dbReference type="SUPFAM" id="SSF46689">
    <property type="entry name" value="Homeodomain-like"/>
    <property type="match status" value="1"/>
</dbReference>
<accession>A0ABW5P6B2</accession>
<reference evidence="4" key="1">
    <citation type="journal article" date="2019" name="Int. J. Syst. Evol. Microbiol.">
        <title>The Global Catalogue of Microorganisms (GCM) 10K type strain sequencing project: providing services to taxonomists for standard genome sequencing and annotation.</title>
        <authorList>
            <consortium name="The Broad Institute Genomics Platform"/>
            <consortium name="The Broad Institute Genome Sequencing Center for Infectious Disease"/>
            <person name="Wu L."/>
            <person name="Ma J."/>
        </authorList>
    </citation>
    <scope>NUCLEOTIDE SEQUENCE [LARGE SCALE GENOMIC DNA]</scope>
    <source>
        <strain evidence="4">KCTC 33842</strain>
    </source>
</reference>
<gene>
    <name evidence="3" type="ORF">ACFSR9_15170</name>
</gene>
<dbReference type="RefSeq" id="WP_386847150.1">
    <property type="nucleotide sequence ID" value="NZ_JBHUMK010000079.1"/>
</dbReference>
<dbReference type="PANTHER" id="PTHR47515:SF1">
    <property type="entry name" value="BLR2054 PROTEIN"/>
    <property type="match status" value="1"/>
</dbReference>
<dbReference type="InterPro" id="IPR025948">
    <property type="entry name" value="HTH-like_dom"/>
</dbReference>
<evidence type="ECO:0000313" key="3">
    <source>
        <dbReference type="EMBL" id="MFD2610761.1"/>
    </source>
</evidence>
<dbReference type="InterPro" id="IPR048020">
    <property type="entry name" value="Transpos_IS3"/>
</dbReference>
<dbReference type="Pfam" id="PF13276">
    <property type="entry name" value="HTH_21"/>
    <property type="match status" value="1"/>
</dbReference>
<dbReference type="NCBIfam" id="NF033516">
    <property type="entry name" value="transpos_IS3"/>
    <property type="match status" value="1"/>
</dbReference>
<feature type="domain" description="Integrase catalytic" evidence="2">
    <location>
        <begin position="208"/>
        <end position="369"/>
    </location>
</feature>
<name>A0ABW5P6B2_9DEIO</name>
<organism evidence="3 4">
    <name type="scientific">Deinococcus taklimakanensis</name>
    <dbReference type="NCBI Taxonomy" id="536443"/>
    <lineage>
        <taxon>Bacteria</taxon>
        <taxon>Thermotogati</taxon>
        <taxon>Deinococcota</taxon>
        <taxon>Deinococci</taxon>
        <taxon>Deinococcales</taxon>
        <taxon>Deinococcaceae</taxon>
        <taxon>Deinococcus</taxon>
    </lineage>
</organism>
<evidence type="ECO:0000259" key="2">
    <source>
        <dbReference type="PROSITE" id="PS50994"/>
    </source>
</evidence>